<evidence type="ECO:0000256" key="2">
    <source>
        <dbReference type="ARBA" id="ARBA00022516"/>
    </source>
</evidence>
<protein>
    <recommendedName>
        <fullName evidence="10">Glycerol-3-phosphate acyltransferase</fullName>
    </recommendedName>
    <alternativeName>
        <fullName evidence="10">Acyl-PO4 G3P acyltransferase</fullName>
    </alternativeName>
    <alternativeName>
        <fullName evidence="10">Acyl-phosphate--glycerol-3-phosphate acyltransferase</fullName>
    </alternativeName>
    <alternativeName>
        <fullName evidence="10">G3P acyltransferase</fullName>
        <shortName evidence="10">GPAT</shortName>
        <ecNumber evidence="10">2.3.1.275</ecNumber>
    </alternativeName>
    <alternativeName>
        <fullName evidence="10">Lysophosphatidic acid synthase</fullName>
        <shortName evidence="10">LPA synthase</shortName>
    </alternativeName>
</protein>
<keyword evidence="1 10" id="KW-1003">Cell membrane</keyword>
<accession>A0A512MC89</accession>
<name>A0A512MC89_9BACT</name>
<dbReference type="RefSeq" id="WP_146852179.1">
    <property type="nucleotide sequence ID" value="NZ_BKAG01000028.1"/>
</dbReference>
<evidence type="ECO:0000256" key="5">
    <source>
        <dbReference type="ARBA" id="ARBA00022989"/>
    </source>
</evidence>
<comment type="subcellular location">
    <subcellularLocation>
        <location evidence="10">Cell membrane</location>
        <topology evidence="10">Multi-pass membrane protein</topology>
    </subcellularLocation>
</comment>
<dbReference type="UniPathway" id="UPA00085"/>
<keyword evidence="11" id="KW-0012">Acyltransferase</keyword>
<comment type="function">
    <text evidence="10">Catalyzes the transfer of an acyl group from acyl-phosphate (acyl-PO(4)) to glycerol-3-phosphate (G3P) to form lysophosphatidic acid (LPA). This enzyme utilizes acyl-phosphate as fatty acyl donor, but not acyl-CoA or acyl-ACP.</text>
</comment>
<dbReference type="NCBIfam" id="TIGR00023">
    <property type="entry name" value="glycerol-3-phosphate 1-O-acyltransferase PlsY"/>
    <property type="match status" value="1"/>
</dbReference>
<dbReference type="PANTHER" id="PTHR30309">
    <property type="entry name" value="INNER MEMBRANE PROTEIN YGIH"/>
    <property type="match status" value="1"/>
</dbReference>
<keyword evidence="3 10" id="KW-0808">Transferase</keyword>
<keyword evidence="5 10" id="KW-1133">Transmembrane helix</keyword>
<dbReference type="GO" id="GO:0005886">
    <property type="term" value="C:plasma membrane"/>
    <property type="evidence" value="ECO:0007669"/>
    <property type="project" value="UniProtKB-SubCell"/>
</dbReference>
<keyword evidence="4 10" id="KW-0812">Transmembrane</keyword>
<dbReference type="SMART" id="SM01207">
    <property type="entry name" value="G3P_acyltransf"/>
    <property type="match status" value="1"/>
</dbReference>
<keyword evidence="12" id="KW-1185">Reference proteome</keyword>
<keyword evidence="7 10" id="KW-0472">Membrane</keyword>
<dbReference type="EC" id="2.3.1.275" evidence="10"/>
<dbReference type="GO" id="GO:0008654">
    <property type="term" value="P:phospholipid biosynthetic process"/>
    <property type="evidence" value="ECO:0007669"/>
    <property type="project" value="UniProtKB-UniRule"/>
</dbReference>
<gene>
    <name evidence="10 11" type="primary">plsY</name>
    <name evidence="11" type="ORF">BGE01nite_36270</name>
</gene>
<comment type="pathway">
    <text evidence="10">Lipid metabolism; phospholipid metabolism.</text>
</comment>
<evidence type="ECO:0000256" key="4">
    <source>
        <dbReference type="ARBA" id="ARBA00022692"/>
    </source>
</evidence>
<comment type="similarity">
    <text evidence="10">Belongs to the PlsY family.</text>
</comment>
<evidence type="ECO:0000256" key="8">
    <source>
        <dbReference type="ARBA" id="ARBA00023209"/>
    </source>
</evidence>
<feature type="transmembrane region" description="Helical" evidence="10">
    <location>
        <begin position="122"/>
        <end position="143"/>
    </location>
</feature>
<evidence type="ECO:0000256" key="9">
    <source>
        <dbReference type="ARBA" id="ARBA00023264"/>
    </source>
</evidence>
<dbReference type="OrthoDB" id="9777124at2"/>
<dbReference type="HAMAP" id="MF_01043">
    <property type="entry name" value="PlsY"/>
    <property type="match status" value="1"/>
</dbReference>
<comment type="caution">
    <text evidence="11">The sequence shown here is derived from an EMBL/GenBank/DDBJ whole genome shotgun (WGS) entry which is preliminary data.</text>
</comment>
<reference evidence="11 12" key="1">
    <citation type="submission" date="2019-07" db="EMBL/GenBank/DDBJ databases">
        <title>Whole genome shotgun sequence of Brevifollis gellanilyticus NBRC 108608.</title>
        <authorList>
            <person name="Hosoyama A."/>
            <person name="Uohara A."/>
            <person name="Ohji S."/>
            <person name="Ichikawa N."/>
        </authorList>
    </citation>
    <scope>NUCLEOTIDE SEQUENCE [LARGE SCALE GENOMIC DNA]</scope>
    <source>
        <strain evidence="11 12">NBRC 108608</strain>
    </source>
</reference>
<evidence type="ECO:0000256" key="7">
    <source>
        <dbReference type="ARBA" id="ARBA00023136"/>
    </source>
</evidence>
<sequence length="213" mass="22422">MSPTLALLVPVLGGYVSGATPFGYLAGKMIRGIDIRQHGSGNIGATNAIRVLGKGIGIPVFILDFLKGWLPVWLAKSWLATMPEGAHLISTAAVLTGLAAVLGHMFTFWLGFKGGKGVATTGGALCGMAPLAMLGGLLVWLLFFFTTRYVSLASMMSGVGVALTMVILMARSGSWDYVMLGFGVLVMLLVILRHKSNISRLLAGTEPRAGKKK</sequence>
<evidence type="ECO:0000256" key="6">
    <source>
        <dbReference type="ARBA" id="ARBA00023098"/>
    </source>
</evidence>
<evidence type="ECO:0000256" key="1">
    <source>
        <dbReference type="ARBA" id="ARBA00022475"/>
    </source>
</evidence>
<dbReference type="InterPro" id="IPR003811">
    <property type="entry name" value="G3P_acylTferase_PlsY"/>
</dbReference>
<evidence type="ECO:0000313" key="12">
    <source>
        <dbReference type="Proteomes" id="UP000321577"/>
    </source>
</evidence>
<dbReference type="Proteomes" id="UP000321577">
    <property type="component" value="Unassembled WGS sequence"/>
</dbReference>
<keyword evidence="9 10" id="KW-1208">Phospholipid metabolism</keyword>
<organism evidence="11 12">
    <name type="scientific">Brevifollis gellanilyticus</name>
    <dbReference type="NCBI Taxonomy" id="748831"/>
    <lineage>
        <taxon>Bacteria</taxon>
        <taxon>Pseudomonadati</taxon>
        <taxon>Verrucomicrobiota</taxon>
        <taxon>Verrucomicrobiia</taxon>
        <taxon>Verrucomicrobiales</taxon>
        <taxon>Verrucomicrobiaceae</taxon>
    </lineage>
</organism>
<comment type="catalytic activity">
    <reaction evidence="10">
        <text>an acyl phosphate + sn-glycerol 3-phosphate = a 1-acyl-sn-glycero-3-phosphate + phosphate</text>
        <dbReference type="Rhea" id="RHEA:34075"/>
        <dbReference type="ChEBI" id="CHEBI:43474"/>
        <dbReference type="ChEBI" id="CHEBI:57597"/>
        <dbReference type="ChEBI" id="CHEBI:57970"/>
        <dbReference type="ChEBI" id="CHEBI:59918"/>
        <dbReference type="EC" id="2.3.1.275"/>
    </reaction>
</comment>
<feature type="transmembrane region" description="Helical" evidence="10">
    <location>
        <begin position="87"/>
        <end position="110"/>
    </location>
</feature>
<keyword evidence="8 10" id="KW-0594">Phospholipid biosynthesis</keyword>
<dbReference type="AlphaFoldDB" id="A0A512MC89"/>
<comment type="subunit">
    <text evidence="10">Probably interacts with PlsX.</text>
</comment>
<proteinExistence type="inferred from homology"/>
<keyword evidence="6 10" id="KW-0443">Lipid metabolism</keyword>
<evidence type="ECO:0000256" key="10">
    <source>
        <dbReference type="HAMAP-Rule" id="MF_01043"/>
    </source>
</evidence>
<keyword evidence="2 10" id="KW-0444">Lipid biosynthesis</keyword>
<dbReference type="Pfam" id="PF02660">
    <property type="entry name" value="G3P_acyltransf"/>
    <property type="match status" value="1"/>
</dbReference>
<feature type="transmembrane region" description="Helical" evidence="10">
    <location>
        <begin position="175"/>
        <end position="192"/>
    </location>
</feature>
<dbReference type="GO" id="GO:0043772">
    <property type="term" value="F:acyl-phosphate glycerol-3-phosphate acyltransferase activity"/>
    <property type="evidence" value="ECO:0007669"/>
    <property type="project" value="UniProtKB-UniRule"/>
</dbReference>
<evidence type="ECO:0000313" key="11">
    <source>
        <dbReference type="EMBL" id="GEP44336.1"/>
    </source>
</evidence>
<dbReference type="PANTHER" id="PTHR30309:SF0">
    <property type="entry name" value="GLYCEROL-3-PHOSPHATE ACYLTRANSFERASE-RELATED"/>
    <property type="match status" value="1"/>
</dbReference>
<feature type="transmembrane region" description="Helical" evidence="10">
    <location>
        <begin position="150"/>
        <end position="169"/>
    </location>
</feature>
<dbReference type="EMBL" id="BKAG01000028">
    <property type="protein sequence ID" value="GEP44336.1"/>
    <property type="molecule type" value="Genomic_DNA"/>
</dbReference>
<evidence type="ECO:0000256" key="3">
    <source>
        <dbReference type="ARBA" id="ARBA00022679"/>
    </source>
</evidence>